<dbReference type="PANTHER" id="PTHR34295:SF1">
    <property type="entry name" value="BIOTIN TRANSPORTER BIOY"/>
    <property type="match status" value="1"/>
</dbReference>
<evidence type="ECO:0000256" key="1">
    <source>
        <dbReference type="ARBA" id="ARBA00010692"/>
    </source>
</evidence>
<gene>
    <name evidence="4" type="ORF">HNR30_007219</name>
</gene>
<keyword evidence="3" id="KW-1133">Transmembrane helix</keyword>
<sequence>MASVPAAHRPAVLSDLIPGARVRDAALVVGGAALTGLAAQVSFGWPVPWTGQTFAVLLVGATLGMNRAALSMALYALAGAAGVPWFAEGTSGVISATTGGLLPSFGYILGFIVAAAIVGKLAERGGDRTALRTVGTMIAGNVVIYAFGIPVLMATLDLGLGTALWEGAGKFLVSDGLKIALAAGLLPLAWKLASPKR</sequence>
<comment type="caution">
    <text evidence="4">The sequence shown here is derived from an EMBL/GenBank/DDBJ whole genome shotgun (WGS) entry which is preliminary data.</text>
</comment>
<name>A0A7W0CRG3_9ACTN</name>
<dbReference type="AlphaFoldDB" id="A0A7W0CRG3"/>
<protein>
    <recommendedName>
        <fullName evidence="2">Biotin transporter</fullName>
    </recommendedName>
</protein>
<keyword evidence="2" id="KW-1003">Cell membrane</keyword>
<evidence type="ECO:0000313" key="4">
    <source>
        <dbReference type="EMBL" id="MBA2895833.1"/>
    </source>
</evidence>
<keyword evidence="2" id="KW-0813">Transport</keyword>
<dbReference type="PANTHER" id="PTHR34295">
    <property type="entry name" value="BIOTIN TRANSPORTER BIOY"/>
    <property type="match status" value="1"/>
</dbReference>
<feature type="transmembrane region" description="Helical" evidence="3">
    <location>
        <begin position="93"/>
        <end position="118"/>
    </location>
</feature>
<comment type="subcellular location">
    <subcellularLocation>
        <location evidence="2">Cell membrane</location>
        <topology evidence="2">Multi-pass membrane protein</topology>
    </subcellularLocation>
</comment>
<evidence type="ECO:0000256" key="2">
    <source>
        <dbReference type="PIRNR" id="PIRNR016661"/>
    </source>
</evidence>
<reference evidence="4 5" key="1">
    <citation type="submission" date="2020-07" db="EMBL/GenBank/DDBJ databases">
        <title>Genomic Encyclopedia of Type Strains, Phase IV (KMG-IV): sequencing the most valuable type-strain genomes for metagenomic binning, comparative biology and taxonomic classification.</title>
        <authorList>
            <person name="Goeker M."/>
        </authorList>
    </citation>
    <scope>NUCLEOTIDE SEQUENCE [LARGE SCALE GENOMIC DNA]</scope>
    <source>
        <strain evidence="4 5">DSM 45533</strain>
    </source>
</reference>
<feature type="transmembrane region" description="Helical" evidence="3">
    <location>
        <begin position="176"/>
        <end position="193"/>
    </location>
</feature>
<evidence type="ECO:0000313" key="5">
    <source>
        <dbReference type="Proteomes" id="UP000530928"/>
    </source>
</evidence>
<dbReference type="RefSeq" id="WP_181614521.1">
    <property type="nucleotide sequence ID" value="NZ_BAABAM010000011.1"/>
</dbReference>
<dbReference type="PIRSF" id="PIRSF016661">
    <property type="entry name" value="BioY"/>
    <property type="match status" value="1"/>
</dbReference>
<feature type="transmembrane region" description="Helical" evidence="3">
    <location>
        <begin position="130"/>
        <end position="156"/>
    </location>
</feature>
<evidence type="ECO:0000256" key="3">
    <source>
        <dbReference type="SAM" id="Phobius"/>
    </source>
</evidence>
<dbReference type="Pfam" id="PF02632">
    <property type="entry name" value="BioY"/>
    <property type="match status" value="1"/>
</dbReference>
<dbReference type="InterPro" id="IPR003784">
    <property type="entry name" value="BioY"/>
</dbReference>
<dbReference type="GO" id="GO:0005886">
    <property type="term" value="C:plasma membrane"/>
    <property type="evidence" value="ECO:0007669"/>
    <property type="project" value="UniProtKB-SubCell"/>
</dbReference>
<proteinExistence type="inferred from homology"/>
<feature type="transmembrane region" description="Helical" evidence="3">
    <location>
        <begin position="25"/>
        <end position="47"/>
    </location>
</feature>
<dbReference type="Proteomes" id="UP000530928">
    <property type="component" value="Unassembled WGS sequence"/>
</dbReference>
<dbReference type="EMBL" id="JACDUR010000007">
    <property type="protein sequence ID" value="MBA2895833.1"/>
    <property type="molecule type" value="Genomic_DNA"/>
</dbReference>
<keyword evidence="3" id="KW-0812">Transmembrane</keyword>
<accession>A0A7W0CRG3</accession>
<organism evidence="4 5">
    <name type="scientific">Nonomuraea soli</name>
    <dbReference type="NCBI Taxonomy" id="1032476"/>
    <lineage>
        <taxon>Bacteria</taxon>
        <taxon>Bacillati</taxon>
        <taxon>Actinomycetota</taxon>
        <taxon>Actinomycetes</taxon>
        <taxon>Streptosporangiales</taxon>
        <taxon>Streptosporangiaceae</taxon>
        <taxon>Nonomuraea</taxon>
    </lineage>
</organism>
<dbReference type="Gene3D" id="1.10.1760.20">
    <property type="match status" value="1"/>
</dbReference>
<keyword evidence="5" id="KW-1185">Reference proteome</keyword>
<keyword evidence="2 3" id="KW-0472">Membrane</keyword>
<dbReference type="GO" id="GO:0015225">
    <property type="term" value="F:biotin transmembrane transporter activity"/>
    <property type="evidence" value="ECO:0007669"/>
    <property type="project" value="UniProtKB-UniRule"/>
</dbReference>
<comment type="similarity">
    <text evidence="1 2">Belongs to the BioY family.</text>
</comment>